<dbReference type="AlphaFoldDB" id="A0A9P1EGB1"/>
<dbReference type="PROSITE" id="PS50966">
    <property type="entry name" value="ZF_SWIM"/>
    <property type="match status" value="1"/>
</dbReference>
<keyword evidence="8" id="KW-1185">Reference proteome</keyword>
<evidence type="ECO:0000256" key="4">
    <source>
        <dbReference type="PROSITE-ProRule" id="PRU00325"/>
    </source>
</evidence>
<feature type="domain" description="SWIM-type" evidence="6">
    <location>
        <begin position="672"/>
        <end position="704"/>
    </location>
</feature>
<feature type="compositionally biased region" description="Polar residues" evidence="5">
    <location>
        <begin position="139"/>
        <end position="164"/>
    </location>
</feature>
<dbReference type="GO" id="GO:0008270">
    <property type="term" value="F:zinc ion binding"/>
    <property type="evidence" value="ECO:0007669"/>
    <property type="project" value="UniProtKB-KW"/>
</dbReference>
<evidence type="ECO:0000256" key="1">
    <source>
        <dbReference type="ARBA" id="ARBA00022723"/>
    </source>
</evidence>
<feature type="compositionally biased region" description="Basic and acidic residues" evidence="5">
    <location>
        <begin position="763"/>
        <end position="777"/>
    </location>
</feature>
<keyword evidence="3" id="KW-0862">Zinc</keyword>
<organism evidence="7 8">
    <name type="scientific">Cuscuta europaea</name>
    <name type="common">European dodder</name>
    <dbReference type="NCBI Taxonomy" id="41803"/>
    <lineage>
        <taxon>Eukaryota</taxon>
        <taxon>Viridiplantae</taxon>
        <taxon>Streptophyta</taxon>
        <taxon>Embryophyta</taxon>
        <taxon>Tracheophyta</taxon>
        <taxon>Spermatophyta</taxon>
        <taxon>Magnoliopsida</taxon>
        <taxon>eudicotyledons</taxon>
        <taxon>Gunneridae</taxon>
        <taxon>Pentapetalae</taxon>
        <taxon>asterids</taxon>
        <taxon>lamiids</taxon>
        <taxon>Solanales</taxon>
        <taxon>Convolvulaceae</taxon>
        <taxon>Cuscuteae</taxon>
        <taxon>Cuscuta</taxon>
        <taxon>Cuscuta subgen. Cuscuta</taxon>
    </lineage>
</organism>
<keyword evidence="1" id="KW-0479">Metal-binding</keyword>
<feature type="region of interest" description="Disordered" evidence="5">
    <location>
        <begin position="137"/>
        <end position="189"/>
    </location>
</feature>
<evidence type="ECO:0000313" key="7">
    <source>
        <dbReference type="EMBL" id="CAH9103674.1"/>
    </source>
</evidence>
<evidence type="ECO:0000259" key="6">
    <source>
        <dbReference type="PROSITE" id="PS50966"/>
    </source>
</evidence>
<dbReference type="OrthoDB" id="1304958at2759"/>
<evidence type="ECO:0000256" key="5">
    <source>
        <dbReference type="SAM" id="MobiDB-lite"/>
    </source>
</evidence>
<feature type="region of interest" description="Disordered" evidence="5">
    <location>
        <begin position="754"/>
        <end position="777"/>
    </location>
</feature>
<name>A0A9P1EGB1_CUSEU</name>
<dbReference type="SMART" id="SM00575">
    <property type="entry name" value="ZnF_PMZ"/>
    <property type="match status" value="1"/>
</dbReference>
<accession>A0A9P1EGB1</accession>
<evidence type="ECO:0000313" key="8">
    <source>
        <dbReference type="Proteomes" id="UP001152484"/>
    </source>
</evidence>
<keyword evidence="2 4" id="KW-0863">Zinc-finger</keyword>
<dbReference type="InterPro" id="IPR018289">
    <property type="entry name" value="MULE_transposase_dom"/>
</dbReference>
<dbReference type="Proteomes" id="UP001152484">
    <property type="component" value="Unassembled WGS sequence"/>
</dbReference>
<dbReference type="Pfam" id="PF04434">
    <property type="entry name" value="SWIM"/>
    <property type="match status" value="1"/>
</dbReference>
<evidence type="ECO:0000256" key="3">
    <source>
        <dbReference type="ARBA" id="ARBA00022833"/>
    </source>
</evidence>
<dbReference type="PANTHER" id="PTHR31973">
    <property type="entry name" value="POLYPROTEIN, PUTATIVE-RELATED"/>
    <property type="match status" value="1"/>
</dbReference>
<sequence>MASADSAVLVHWNGSMITKDNEIEYSIPPKVVLFISKGDDFNTLYEGVLKHIREAGFSEIQSIYGKMPKFKNSVYAASRAWPIHDDRSWSNFSRVAIQEYEELQIFVDVINNSIAPPQNLICDEGLANTTAAFGDIGQGPSSTYGRRRNTSTFQGFQSPVTNLSEDSDDPDFEQHSSDVESSSSSDNDEAVDMTWATLEIDEPYVEAVNRDSEMIAVGVTFKSYDELKEVVARANIRQHSFFRSDDKRPRSWKAVCIYPANKCSWHIQAGADRNSHVWKVKKYQPIHTCLPDYFLVEDDGILTSKLIASEIGPKVSADPDYKIKLIILDIYEKFKIHVSYKKDWYGRLIALERKFGNWEASYNQVPKLFQAIRYANPGSLVQIQSQPIETNETYEFCRAFWSFKASIDGFCHCLPVVSVDGTHLYGKFKGVLLVAVTMNANREIFPLAYGVVESENANSWSWFLQSVMEGVVGRDRPVCIISDRHAGIESAFRNVPELLLSQVSKRYCLCHIQSNFMTKFRNTELKKLCWQAGSTPIRNEFHDYMQQIRGINASAFAYLNEIDVERWTLSYDDGWRYSILTTNLSESFNHILKGCRTLPITALIKATFDKVVQLFPDQRNTGAMWHQAGYLYPQNIWKELLERSQQRHLSTVLPHNRRAGIYSVTIRKHQPVTVNLSRRECDCGYWKQNGMPCVHAYAICHFLRITADQLIPEVYTLNAYIQTYATDIMPIQDLNDFPDNQYIILPPKNRRSVQLGRSQRTRFQNEMDLRPRRRGQE</sequence>
<reference evidence="7" key="1">
    <citation type="submission" date="2022-07" db="EMBL/GenBank/DDBJ databases">
        <authorList>
            <person name="Macas J."/>
            <person name="Novak P."/>
            <person name="Neumann P."/>
        </authorList>
    </citation>
    <scope>NUCLEOTIDE SEQUENCE</scope>
</reference>
<gene>
    <name evidence="7" type="ORF">CEURO_LOCUS16221</name>
</gene>
<evidence type="ECO:0000256" key="2">
    <source>
        <dbReference type="ARBA" id="ARBA00022771"/>
    </source>
</evidence>
<dbReference type="Pfam" id="PF10551">
    <property type="entry name" value="MULE"/>
    <property type="match status" value="1"/>
</dbReference>
<dbReference type="PANTHER" id="PTHR31973:SF195">
    <property type="entry name" value="MUDR FAMILY TRANSPOSASE"/>
    <property type="match status" value="1"/>
</dbReference>
<comment type="caution">
    <text evidence="7">The sequence shown here is derived from an EMBL/GenBank/DDBJ whole genome shotgun (WGS) entry which is preliminary data.</text>
</comment>
<protein>
    <recommendedName>
        <fullName evidence="6">SWIM-type domain-containing protein</fullName>
    </recommendedName>
</protein>
<dbReference type="EMBL" id="CAMAPE010000045">
    <property type="protein sequence ID" value="CAH9103674.1"/>
    <property type="molecule type" value="Genomic_DNA"/>
</dbReference>
<dbReference type="InterPro" id="IPR007527">
    <property type="entry name" value="Znf_SWIM"/>
</dbReference>
<dbReference type="InterPro" id="IPR006564">
    <property type="entry name" value="Znf_PMZ"/>
</dbReference>
<proteinExistence type="predicted"/>